<dbReference type="Gene3D" id="3.30.420.10">
    <property type="entry name" value="Ribonuclease H-like superfamily/Ribonuclease H"/>
    <property type="match status" value="1"/>
</dbReference>
<sequence length="111" mass="12614">MRLLPTYVTLSTYLRNRNQPVTTTEFFEEEGIRVLDWPARSPDLNPIENVLAMMAQIVYHNGKQYDSVAELTAAILVAWEALDLAYLRKLVGSMPGRCIEVIAKQGNTTHY</sequence>
<evidence type="ECO:0000313" key="3">
    <source>
        <dbReference type="Proteomes" id="UP000429607"/>
    </source>
</evidence>
<dbReference type="EMBL" id="QXFT01002489">
    <property type="protein sequence ID" value="KAE9297504.1"/>
    <property type="molecule type" value="Genomic_DNA"/>
</dbReference>
<gene>
    <name evidence="1" type="ORF">PR001_g22167</name>
    <name evidence="2" type="ORF">PR003_g23482</name>
</gene>
<dbReference type="EMBL" id="QXFV01002431">
    <property type="protein sequence ID" value="KAE8987974.1"/>
    <property type="molecule type" value="Genomic_DNA"/>
</dbReference>
<name>A0A6A3J6V1_9STRA</name>
<evidence type="ECO:0000313" key="4">
    <source>
        <dbReference type="Proteomes" id="UP000434957"/>
    </source>
</evidence>
<dbReference type="Proteomes" id="UP000434957">
    <property type="component" value="Unassembled WGS sequence"/>
</dbReference>
<reference evidence="1 3" key="1">
    <citation type="submission" date="2018-09" db="EMBL/GenBank/DDBJ databases">
        <title>Genomic investigation of the strawberry pathogen Phytophthora fragariae indicates pathogenicity is determined by transcriptional variation in three key races.</title>
        <authorList>
            <person name="Adams T.M."/>
            <person name="Armitage A.D."/>
            <person name="Sobczyk M.K."/>
            <person name="Bates H.J."/>
            <person name="Dunwell J.M."/>
            <person name="Nellist C.F."/>
            <person name="Harrison R.J."/>
        </authorList>
    </citation>
    <scope>NUCLEOTIDE SEQUENCE [LARGE SCALE GENOMIC DNA]</scope>
    <source>
        <strain evidence="1 3">SCRP249</strain>
        <strain evidence="2 4">SCRP333</strain>
    </source>
</reference>
<dbReference type="GO" id="GO:0003676">
    <property type="term" value="F:nucleic acid binding"/>
    <property type="evidence" value="ECO:0007669"/>
    <property type="project" value="InterPro"/>
</dbReference>
<organism evidence="1 3">
    <name type="scientific">Phytophthora rubi</name>
    <dbReference type="NCBI Taxonomy" id="129364"/>
    <lineage>
        <taxon>Eukaryota</taxon>
        <taxon>Sar</taxon>
        <taxon>Stramenopiles</taxon>
        <taxon>Oomycota</taxon>
        <taxon>Peronosporomycetes</taxon>
        <taxon>Peronosporales</taxon>
        <taxon>Peronosporaceae</taxon>
        <taxon>Phytophthora</taxon>
    </lineage>
</organism>
<protein>
    <recommendedName>
        <fullName evidence="5">Tc1-like transposase DDE domain-containing protein</fullName>
    </recommendedName>
</protein>
<comment type="caution">
    <text evidence="1">The sequence shown here is derived from an EMBL/GenBank/DDBJ whole genome shotgun (WGS) entry which is preliminary data.</text>
</comment>
<evidence type="ECO:0008006" key="5">
    <source>
        <dbReference type="Google" id="ProtNLM"/>
    </source>
</evidence>
<dbReference type="AlphaFoldDB" id="A0A6A3J6V1"/>
<keyword evidence="4" id="KW-1185">Reference proteome</keyword>
<accession>A0A6A3J6V1</accession>
<proteinExistence type="predicted"/>
<dbReference type="Proteomes" id="UP000429607">
    <property type="component" value="Unassembled WGS sequence"/>
</dbReference>
<dbReference type="InterPro" id="IPR036397">
    <property type="entry name" value="RNaseH_sf"/>
</dbReference>
<evidence type="ECO:0000313" key="2">
    <source>
        <dbReference type="EMBL" id="KAE9297504.1"/>
    </source>
</evidence>
<evidence type="ECO:0000313" key="1">
    <source>
        <dbReference type="EMBL" id="KAE8987974.1"/>
    </source>
</evidence>